<dbReference type="eggNOG" id="ENOG5031DS7">
    <property type="taxonomic scope" value="Bacteria"/>
</dbReference>
<sequence>MSFELFSNLVAAFLTLCIFSFLYKENPFYRMAEQLLVGVSLGYTLVFTYERIFIPYVWQPIILKHNFVLILPCLMGILYLFRFSRKLGWLSRYPIAFSMIGIGFGVPMGIHAGILVQMRQAMVPLENINLILILLGTIAVLLYFFFSKAHTGAYGKFVGLGKWYMMIGFGASFGLTVMARISLLIGRIQFLVIDVFGLMK</sequence>
<feature type="transmembrane region" description="Helical" evidence="1">
    <location>
        <begin position="6"/>
        <end position="23"/>
    </location>
</feature>
<feature type="transmembrane region" description="Helical" evidence="1">
    <location>
        <begin position="35"/>
        <end position="56"/>
    </location>
</feature>
<keyword evidence="1" id="KW-0472">Membrane</keyword>
<name>B0VIF6_CLOAI</name>
<dbReference type="OrthoDB" id="244006at2"/>
<feature type="transmembrane region" description="Helical" evidence="1">
    <location>
        <begin position="128"/>
        <end position="146"/>
    </location>
</feature>
<dbReference type="EMBL" id="CU466930">
    <property type="protein sequence ID" value="CAO79945.1"/>
    <property type="molecule type" value="Genomic_DNA"/>
</dbReference>
<feature type="transmembrane region" description="Helical" evidence="1">
    <location>
        <begin position="62"/>
        <end position="81"/>
    </location>
</feature>
<dbReference type="STRING" id="459349.CLOAM0027"/>
<dbReference type="KEGG" id="caci:CLOAM0027"/>
<evidence type="ECO:0000313" key="3">
    <source>
        <dbReference type="Proteomes" id="UP000002019"/>
    </source>
</evidence>
<keyword evidence="1" id="KW-0812">Transmembrane</keyword>
<keyword evidence="1" id="KW-1133">Transmembrane helix</keyword>
<keyword evidence="3" id="KW-1185">Reference proteome</keyword>
<organism evidence="2 3">
    <name type="scientific">Cloacimonas acidaminovorans (strain Evry)</name>
    <dbReference type="NCBI Taxonomy" id="459349"/>
    <lineage>
        <taxon>Bacteria</taxon>
        <taxon>Pseudomonadati</taxon>
        <taxon>Candidatus Cloacimonadota</taxon>
        <taxon>Candidatus Cloacimonadia</taxon>
        <taxon>Candidatus Cloacimonadales</taxon>
        <taxon>Candidatus Cloacimonadaceae</taxon>
        <taxon>Candidatus Cloacimonas</taxon>
    </lineage>
</organism>
<evidence type="ECO:0000256" key="1">
    <source>
        <dbReference type="SAM" id="Phobius"/>
    </source>
</evidence>
<evidence type="ECO:0000313" key="2">
    <source>
        <dbReference type="EMBL" id="CAO79945.1"/>
    </source>
</evidence>
<gene>
    <name evidence="2" type="ordered locus">CLOAM0027</name>
</gene>
<protein>
    <submittedName>
        <fullName evidence="2">Uncharacterized protein</fullName>
    </submittedName>
</protein>
<reference evidence="2 3" key="1">
    <citation type="journal article" date="2008" name="J. Bacteriol.">
        <title>'Candidatus Cloacamonas acidaminovorans': genome sequence reconstruction provides a first glimpse of a new bacterial division.</title>
        <authorList>
            <person name="Pelletier E."/>
            <person name="Kreimeyer A."/>
            <person name="Bocs S."/>
            <person name="Rouy Z."/>
            <person name="Gyapay G."/>
            <person name="Chouari R."/>
            <person name="Riviere D."/>
            <person name="Ganesan A."/>
            <person name="Daegelen P."/>
            <person name="Sghir A."/>
            <person name="Cohen G.N."/>
            <person name="Medigue C."/>
            <person name="Weissenbach J."/>
            <person name="Le Paslier D."/>
        </authorList>
    </citation>
    <scope>NUCLEOTIDE SEQUENCE [LARGE SCALE GENOMIC DNA]</scope>
    <source>
        <strain evidence="3">Evry</strain>
    </source>
</reference>
<dbReference type="HOGENOM" id="CLU_084473_0_0_0"/>
<proteinExistence type="predicted"/>
<dbReference type="RefSeq" id="WP_015423806.1">
    <property type="nucleotide sequence ID" value="NC_020449.1"/>
</dbReference>
<feature type="transmembrane region" description="Helical" evidence="1">
    <location>
        <begin position="93"/>
        <end position="116"/>
    </location>
</feature>
<dbReference type="Proteomes" id="UP000002019">
    <property type="component" value="Chromosome"/>
</dbReference>
<dbReference type="AlphaFoldDB" id="B0VIF6"/>
<accession>B0VIF6</accession>
<feature type="transmembrane region" description="Helical" evidence="1">
    <location>
        <begin position="167"/>
        <end position="190"/>
    </location>
</feature>